<reference evidence="1 2" key="1">
    <citation type="journal article" date="2022" name="New Phytol.">
        <title>Ecological generalism drives hyperdiversity of secondary metabolite gene clusters in xylarialean endophytes.</title>
        <authorList>
            <person name="Franco M.E.E."/>
            <person name="Wisecaver J.H."/>
            <person name="Arnold A.E."/>
            <person name="Ju Y.M."/>
            <person name="Slot J.C."/>
            <person name="Ahrendt S."/>
            <person name="Moore L.P."/>
            <person name="Eastman K.E."/>
            <person name="Scott K."/>
            <person name="Konkel Z."/>
            <person name="Mondo S.J."/>
            <person name="Kuo A."/>
            <person name="Hayes R.D."/>
            <person name="Haridas S."/>
            <person name="Andreopoulos B."/>
            <person name="Riley R."/>
            <person name="LaButti K."/>
            <person name="Pangilinan J."/>
            <person name="Lipzen A."/>
            <person name="Amirebrahimi M."/>
            <person name="Yan J."/>
            <person name="Adam C."/>
            <person name="Keymanesh K."/>
            <person name="Ng V."/>
            <person name="Louie K."/>
            <person name="Northen T."/>
            <person name="Drula E."/>
            <person name="Henrissat B."/>
            <person name="Hsieh H.M."/>
            <person name="Youens-Clark K."/>
            <person name="Lutzoni F."/>
            <person name="Miadlikowska J."/>
            <person name="Eastwood D.C."/>
            <person name="Hamelin R.C."/>
            <person name="Grigoriev I.V."/>
            <person name="U'Ren J.M."/>
        </authorList>
    </citation>
    <scope>NUCLEOTIDE SEQUENCE [LARGE SCALE GENOMIC DNA]</scope>
    <source>
        <strain evidence="1 2">CBS 119005</strain>
    </source>
</reference>
<evidence type="ECO:0000313" key="1">
    <source>
        <dbReference type="EMBL" id="KAI4865977.1"/>
    </source>
</evidence>
<accession>A0ACB9Z3A3</accession>
<protein>
    <submittedName>
        <fullName evidence="1">FAD-binding domain-containing protein</fullName>
    </submittedName>
</protein>
<dbReference type="Proteomes" id="UP001497700">
    <property type="component" value="Unassembled WGS sequence"/>
</dbReference>
<organism evidence="1 2">
    <name type="scientific">Hypoxylon rubiginosum</name>
    <dbReference type="NCBI Taxonomy" id="110542"/>
    <lineage>
        <taxon>Eukaryota</taxon>
        <taxon>Fungi</taxon>
        <taxon>Dikarya</taxon>
        <taxon>Ascomycota</taxon>
        <taxon>Pezizomycotina</taxon>
        <taxon>Sordariomycetes</taxon>
        <taxon>Xylariomycetidae</taxon>
        <taxon>Xylariales</taxon>
        <taxon>Hypoxylaceae</taxon>
        <taxon>Hypoxylon</taxon>
    </lineage>
</organism>
<evidence type="ECO:0000313" key="2">
    <source>
        <dbReference type="Proteomes" id="UP001497700"/>
    </source>
</evidence>
<dbReference type="EMBL" id="MU393464">
    <property type="protein sequence ID" value="KAI4865977.1"/>
    <property type="molecule type" value="Genomic_DNA"/>
</dbReference>
<proteinExistence type="predicted"/>
<keyword evidence="2" id="KW-1185">Reference proteome</keyword>
<comment type="caution">
    <text evidence="1">The sequence shown here is derived from an EMBL/GenBank/DDBJ whole genome shotgun (WGS) entry which is preliminary data.</text>
</comment>
<gene>
    <name evidence="1" type="ORF">F4820DRAFT_271779</name>
</gene>
<name>A0ACB9Z3A3_9PEZI</name>
<sequence length="608" mass="65666">MKSYVLFLLCSLLARIPSSQGQSDEAWAALNASVSGRLYAAVPFALPCYSLYNGKRAVVNEAACTLIRNNYTTNSIRAEVSNGYMSLQGEMCLGDPLDQCTLDSTVLPAPEPAPGASCNQGSVPSYYIEVLEISDINAALNFTKDYRLPLVVKNSGHDYLTRNSQKGSLALWVHKLQGLVFHGDFIPEGCKGDLATGRAITAGTGVSTGDIHNFANVHESTFVGGYSPTVAASGGWVLGGGHSVLSPVYGLGADRVIQFKIVTPDGQLRVANQCQHEDLFWALRGGGGGTFGIVLEATHRVEPSMPVAVASIKLPSNGASENSLKWIELIARQSLVWGKEGWGGHAGGLYLTYMNPVPTIANLTDGGAGAKSSMSVATEFALAAGGSSVVEVLPNYLAVWNKYVLPGALTTAGVARVLATRLIPRKLFEDEAGIAKLMNFMVTVQKLGFDPRNFYCPIGTPFVFEHATNSQPQTQNMSSSPTSVNPAWYNALWDISTSLTIPWNASYAERLQNMTAITRATLLAEELTNTDGGTYPNEANPFTPNWRESWWGDKYAALLEIKRKYDPEGLLKCWKCIGFEDEDISSDRFRCQGRLQLDVDSALEKKSS</sequence>